<dbReference type="Proteomes" id="UP000694843">
    <property type="component" value="Unplaced"/>
</dbReference>
<feature type="compositionally biased region" description="Low complexity" evidence="1">
    <location>
        <begin position="284"/>
        <end position="296"/>
    </location>
</feature>
<dbReference type="KEGG" id="hazt:108669562"/>
<dbReference type="GeneID" id="108669562"/>
<feature type="region of interest" description="Disordered" evidence="1">
    <location>
        <begin position="912"/>
        <end position="938"/>
    </location>
</feature>
<feature type="compositionally biased region" description="Low complexity" evidence="1">
    <location>
        <begin position="664"/>
        <end position="706"/>
    </location>
</feature>
<organism evidence="2 3">
    <name type="scientific">Hyalella azteca</name>
    <name type="common">Amphipod</name>
    <dbReference type="NCBI Taxonomy" id="294128"/>
    <lineage>
        <taxon>Eukaryota</taxon>
        <taxon>Metazoa</taxon>
        <taxon>Ecdysozoa</taxon>
        <taxon>Arthropoda</taxon>
        <taxon>Crustacea</taxon>
        <taxon>Multicrustacea</taxon>
        <taxon>Malacostraca</taxon>
        <taxon>Eumalacostraca</taxon>
        <taxon>Peracarida</taxon>
        <taxon>Amphipoda</taxon>
        <taxon>Senticaudata</taxon>
        <taxon>Talitrida</taxon>
        <taxon>Talitroidea</taxon>
        <taxon>Hyalellidae</taxon>
        <taxon>Hyalella</taxon>
    </lineage>
</organism>
<feature type="compositionally biased region" description="Low complexity" evidence="1">
    <location>
        <begin position="584"/>
        <end position="602"/>
    </location>
</feature>
<feature type="region of interest" description="Disordered" evidence="1">
    <location>
        <begin position="366"/>
        <end position="567"/>
    </location>
</feature>
<dbReference type="OrthoDB" id="2272012at2759"/>
<proteinExistence type="predicted"/>
<name>A0A8B7NFM6_HYAAZ</name>
<dbReference type="RefSeq" id="XP_018012423.1">
    <property type="nucleotide sequence ID" value="XM_018156934.1"/>
</dbReference>
<gene>
    <name evidence="3" type="primary">LOC108669562</name>
</gene>
<feature type="compositionally biased region" description="Low complexity" evidence="1">
    <location>
        <begin position="983"/>
        <end position="997"/>
    </location>
</feature>
<feature type="compositionally biased region" description="Basic and acidic residues" evidence="1">
    <location>
        <begin position="417"/>
        <end position="426"/>
    </location>
</feature>
<dbReference type="AlphaFoldDB" id="A0A8B7NFM6"/>
<protein>
    <submittedName>
        <fullName evidence="3">Flocculation protein FLO11-like</fullName>
    </submittedName>
</protein>
<feature type="compositionally biased region" description="Pro residues" evidence="1">
    <location>
        <begin position="459"/>
        <end position="468"/>
    </location>
</feature>
<feature type="compositionally biased region" description="Low complexity" evidence="1">
    <location>
        <begin position="232"/>
        <end position="245"/>
    </location>
</feature>
<dbReference type="OMA" id="THIPPAC"/>
<reference evidence="3" key="1">
    <citation type="submission" date="2025-08" db="UniProtKB">
        <authorList>
            <consortium name="RefSeq"/>
        </authorList>
    </citation>
    <scope>IDENTIFICATION</scope>
    <source>
        <tissue evidence="3">Whole organism</tissue>
    </source>
</reference>
<feature type="region of interest" description="Disordered" evidence="1">
    <location>
        <begin position="664"/>
        <end position="711"/>
    </location>
</feature>
<accession>A0A8B7NFM6</accession>
<evidence type="ECO:0000313" key="3">
    <source>
        <dbReference type="RefSeq" id="XP_018012423.1"/>
    </source>
</evidence>
<feature type="region of interest" description="Disordered" evidence="1">
    <location>
        <begin position="128"/>
        <end position="324"/>
    </location>
</feature>
<feature type="region of interest" description="Disordered" evidence="1">
    <location>
        <begin position="584"/>
        <end position="630"/>
    </location>
</feature>
<evidence type="ECO:0000313" key="2">
    <source>
        <dbReference type="Proteomes" id="UP000694843"/>
    </source>
</evidence>
<evidence type="ECO:0000256" key="1">
    <source>
        <dbReference type="SAM" id="MobiDB-lite"/>
    </source>
</evidence>
<feature type="compositionally biased region" description="Polar residues" evidence="1">
    <location>
        <begin position="1001"/>
        <end position="1027"/>
    </location>
</feature>
<sequence>MVMNTFKSKLRKRRDELFRRTADEDADEWQFVPFNPSVFSGATLASYGGVRNGSVKSSGPLRPWALQRASWHDGAPPPVPPHNHQRVTDLGLYLPVGPKSELYPGSVPQWYGAQLPVNFCNGSGYPQSVPSGQSRPTHIPPACEIPRPSLSEDDEVLYRRPMTAKRDPRPRPVSAGNVASSRSPDEEVGAGYASPPVPPHKSPLDSRTLASSPRHAAVKKSKSIPPMTSAVPFSSYSPRPLSSKSAYRASNATHNNQNNAQSLAPVPDQREEDSSSPSPEYTLPVSCSSDASDSSDTPPPVPQHKEPFASFMNPPPASSTGRCHHTLVSMHDNMARVTPPLGWSSYSRPDVAPVLPKHGPSVPPPVPPHHATCLSPHLQKSSPLRPPPHKTMLLPSRTDAEKPPVPAHNTCLASKGKRPEFTEKRPAVPPHGNTDVTAKKNISPVVPRHHCLSSSISDLPPPPPPHSAPFPLTHSHSCPSGPLPASPDFPTSGLVSETPLSYPSGPLPRSPDSSFEESSPTASLPPLPPEPCISSPGRDSPESVECPDRSLPASPISHNEPNGLLPVPMPRNIGIFSNRMNNVESDSSLQSVDTSESSQSVSQNALLPIKPAVRRSHCRQSSLPPPPLYQNMYQPVEFQSNGDQPIAYQRLDEWSSVERLSLSNPNIGGSSSNPTSDADVSLDSLGSSTSGSRNSSRLSSQSSRHSPWLIPSPEDELQGLVPICQRLLDSPLHESCGAVFSSADATPSSEASSSNALGACDNNKSIACSQDSDKTEVQATSFCRNKISGTPASMTSSSLNSIDGLKSTHGFEEIRHQNGDIELLQIIEEPESFDDGDECSLDYYELPFCPDDSSSIHFIDSTSCSMVSSAIEGEKETDSEFIDGRIPTSLPFTQGIDDMNFDFSYLIPPQAYPEDDLSISESPPPPEEIAEETPEAETFPFFPTVTTTWFSFSSPDDDPESSNYPPHRDDVTDLSWCYSEPRSSLGGSSPVSSSFLESGKRSTGSSPSPGYQSHLLSLSNCLRSSTVHPMPPPPTPATRDALAHPEPPTSLNLSRPRSSCFERPSPSTSLDFISKLARPRSLFSALQSPSFTPSPNAQTPEQLSTFVHAVATSVGSLRCIRLLIAYLHLSPLHSSSFFLCINLHPSSSVSSSRIFIFLLNAPLHPPPHIHSSSIFSASL</sequence>
<keyword evidence="2" id="KW-1185">Reference proteome</keyword>
<feature type="compositionally biased region" description="Polar residues" evidence="1">
    <location>
        <begin position="248"/>
        <end position="262"/>
    </location>
</feature>
<feature type="region of interest" description="Disordered" evidence="1">
    <location>
        <begin position="982"/>
        <end position="1059"/>
    </location>
</feature>